<accession>A0A4V1RKE8</accession>
<evidence type="ECO:0000313" key="5">
    <source>
        <dbReference type="Proteomes" id="UP000294071"/>
    </source>
</evidence>
<dbReference type="InterPro" id="IPR013549">
    <property type="entry name" value="DUF1731"/>
</dbReference>
<dbReference type="InterPro" id="IPR001509">
    <property type="entry name" value="Epimerase_deHydtase"/>
</dbReference>
<dbReference type="PANTHER" id="PTHR11092:SF0">
    <property type="entry name" value="EPIMERASE FAMILY PROTEIN SDR39U1"/>
    <property type="match status" value="1"/>
</dbReference>
<keyword evidence="5" id="KW-1185">Reference proteome</keyword>
<dbReference type="Gene3D" id="3.40.50.720">
    <property type="entry name" value="NAD(P)-binding Rossmann-like Domain"/>
    <property type="match status" value="1"/>
</dbReference>
<dbReference type="OrthoDB" id="9801773at2"/>
<evidence type="ECO:0000259" key="2">
    <source>
        <dbReference type="Pfam" id="PF01370"/>
    </source>
</evidence>
<protein>
    <submittedName>
        <fullName evidence="4">TIGR01777 family protein</fullName>
    </submittedName>
</protein>
<dbReference type="Pfam" id="PF01370">
    <property type="entry name" value="Epimerase"/>
    <property type="match status" value="1"/>
</dbReference>
<sequence length="296" mass="31182">MRVVIAGASGFLGTHLSDHLRVQGHEVTALVRRAPSSAHESQWDPAAGEVDASVISRADAVVNLAGASIANNPHSKKYAREVMDSRVSTTRLLASTIAASERPPAFLAGNGISIYGDHGDAVVTEETESVGDALLTRVAREWQDATEPAKAAGSRVCVLRTAPVMDRSAPPLKQLALLFKLGGGAKLGSGEQYMPMISLRDWVGAVTFLIGSRDVSGVFNLCCPRTPTNAEFTNELASAVHRKAFLAVPAPLMKVAAGDMAPELLGSVNARPAALERAGYDFEDEDVREVVSAALS</sequence>
<dbReference type="PANTHER" id="PTHR11092">
    <property type="entry name" value="SUGAR NUCLEOTIDE EPIMERASE RELATED"/>
    <property type="match status" value="1"/>
</dbReference>
<feature type="domain" description="DUF1731" evidence="3">
    <location>
        <begin position="248"/>
        <end position="291"/>
    </location>
</feature>
<dbReference type="Proteomes" id="UP000294071">
    <property type="component" value="Unassembled WGS sequence"/>
</dbReference>
<dbReference type="NCBIfam" id="TIGR01777">
    <property type="entry name" value="yfcH"/>
    <property type="match status" value="1"/>
</dbReference>
<evidence type="ECO:0000313" key="4">
    <source>
        <dbReference type="EMBL" id="RYB92032.1"/>
    </source>
</evidence>
<reference evidence="4 5" key="1">
    <citation type="submission" date="2019-01" db="EMBL/GenBank/DDBJ databases">
        <title>Novel species of Nocardioides.</title>
        <authorList>
            <person name="Liu Q."/>
            <person name="Xin Y.-H."/>
        </authorList>
    </citation>
    <scope>NUCLEOTIDE SEQUENCE [LARGE SCALE GENOMIC DNA]</scope>
    <source>
        <strain evidence="4 5">CGMCC 4.6882</strain>
    </source>
</reference>
<dbReference type="SUPFAM" id="SSF51735">
    <property type="entry name" value="NAD(P)-binding Rossmann-fold domains"/>
    <property type="match status" value="1"/>
</dbReference>
<name>A0A4V1RKE8_9ACTN</name>
<comment type="caution">
    <text evidence="4">The sequence shown here is derived from an EMBL/GenBank/DDBJ whole genome shotgun (WGS) entry which is preliminary data.</text>
</comment>
<dbReference type="InterPro" id="IPR010099">
    <property type="entry name" value="SDR39U1"/>
</dbReference>
<dbReference type="RefSeq" id="WP_129401697.1">
    <property type="nucleotide sequence ID" value="NZ_SDWT01000002.1"/>
</dbReference>
<evidence type="ECO:0000259" key="3">
    <source>
        <dbReference type="Pfam" id="PF08338"/>
    </source>
</evidence>
<dbReference type="Pfam" id="PF08338">
    <property type="entry name" value="DUF1731"/>
    <property type="match status" value="1"/>
</dbReference>
<organism evidence="4 5">
    <name type="scientific">Nocardioides oleivorans</name>
    <dbReference type="NCBI Taxonomy" id="273676"/>
    <lineage>
        <taxon>Bacteria</taxon>
        <taxon>Bacillati</taxon>
        <taxon>Actinomycetota</taxon>
        <taxon>Actinomycetes</taxon>
        <taxon>Propionibacteriales</taxon>
        <taxon>Nocardioidaceae</taxon>
        <taxon>Nocardioides</taxon>
    </lineage>
</organism>
<comment type="similarity">
    <text evidence="1">Belongs to the NAD(P)-dependent epimerase/dehydratase family. SDR39U1 subfamily.</text>
</comment>
<proteinExistence type="inferred from homology"/>
<dbReference type="AlphaFoldDB" id="A0A4V1RKE8"/>
<dbReference type="InterPro" id="IPR036291">
    <property type="entry name" value="NAD(P)-bd_dom_sf"/>
</dbReference>
<evidence type="ECO:0000256" key="1">
    <source>
        <dbReference type="ARBA" id="ARBA00009353"/>
    </source>
</evidence>
<gene>
    <name evidence="4" type="ORF">EUA93_18190</name>
</gene>
<dbReference type="EMBL" id="SDWT01000002">
    <property type="protein sequence ID" value="RYB92032.1"/>
    <property type="molecule type" value="Genomic_DNA"/>
</dbReference>
<feature type="domain" description="NAD-dependent epimerase/dehydratase" evidence="2">
    <location>
        <begin position="3"/>
        <end position="165"/>
    </location>
</feature>